<keyword evidence="11 12" id="KW-0472">Membrane</keyword>
<dbReference type="Gene3D" id="3.30.565.10">
    <property type="entry name" value="Histidine kinase-like ATPase, C-terminal domain"/>
    <property type="match status" value="1"/>
</dbReference>
<proteinExistence type="predicted"/>
<dbReference type="SUPFAM" id="SSF55874">
    <property type="entry name" value="ATPase domain of HSP90 chaperone/DNA topoisomerase II/histidine kinase"/>
    <property type="match status" value="1"/>
</dbReference>
<dbReference type="Pfam" id="PF02518">
    <property type="entry name" value="HATPase_c"/>
    <property type="match status" value="1"/>
</dbReference>
<evidence type="ECO:0000256" key="7">
    <source>
        <dbReference type="ARBA" id="ARBA00022741"/>
    </source>
</evidence>
<keyword evidence="8 15" id="KW-0418">Kinase</keyword>
<evidence type="ECO:0000256" key="4">
    <source>
        <dbReference type="ARBA" id="ARBA00022475"/>
    </source>
</evidence>
<keyword evidence="5" id="KW-0597">Phosphoprotein</keyword>
<dbReference type="Gene3D" id="6.10.340.10">
    <property type="match status" value="1"/>
</dbReference>
<dbReference type="EMBL" id="JAGGLD010000008">
    <property type="protein sequence ID" value="MBP2002444.1"/>
    <property type="molecule type" value="Genomic_DNA"/>
</dbReference>
<feature type="transmembrane region" description="Helical" evidence="12">
    <location>
        <begin position="66"/>
        <end position="86"/>
    </location>
</feature>
<evidence type="ECO:0000256" key="10">
    <source>
        <dbReference type="ARBA" id="ARBA00023012"/>
    </source>
</evidence>
<keyword evidence="4" id="KW-1003">Cell membrane</keyword>
<organism evidence="15 16">
    <name type="scientific">Paenibacillus shirakamiensis</name>
    <dbReference type="NCBI Taxonomy" id="1265935"/>
    <lineage>
        <taxon>Bacteria</taxon>
        <taxon>Bacillati</taxon>
        <taxon>Bacillota</taxon>
        <taxon>Bacilli</taxon>
        <taxon>Bacillales</taxon>
        <taxon>Paenibacillaceae</taxon>
        <taxon>Paenibacillus</taxon>
    </lineage>
</organism>
<dbReference type="SMART" id="SM00304">
    <property type="entry name" value="HAMP"/>
    <property type="match status" value="1"/>
</dbReference>
<comment type="catalytic activity">
    <reaction evidence="1">
        <text>ATP + protein L-histidine = ADP + protein N-phospho-L-histidine.</text>
        <dbReference type="EC" id="2.7.13.3"/>
    </reaction>
</comment>
<evidence type="ECO:0000256" key="1">
    <source>
        <dbReference type="ARBA" id="ARBA00000085"/>
    </source>
</evidence>
<name>A0ABS4JL55_9BACL</name>
<dbReference type="SMART" id="SM00387">
    <property type="entry name" value="HATPase_c"/>
    <property type="match status" value="1"/>
</dbReference>
<keyword evidence="9" id="KW-0067">ATP-binding</keyword>
<gene>
    <name evidence="15" type="ORF">J2Z69_003517</name>
</gene>
<dbReference type="InterPro" id="IPR003594">
    <property type="entry name" value="HATPase_dom"/>
</dbReference>
<dbReference type="Pfam" id="PF00512">
    <property type="entry name" value="HisKA"/>
    <property type="match status" value="1"/>
</dbReference>
<sequence length="363" mass="40828">MKKFRIRTRLAAVIIIMAGSMLVISTLSTLFITHYHISMVQSSDPGVNQALPELHQHLERAMIQSVLWTFGGTILLAIILSLFVASKISAPLLKMRHAADQMRRGKLSMRIYVKGQDELSDLGHSFNALAEQLQDQEKMRRQMSEDIAHELRTPLATLQSHTRALQDGIWEPTPLRIHTLYEEIERMTHLVTELEELNMLQSPAFTMECSSVTVTELLDTSVNRVKAAFLEKNVHLVYASSSDLILWADRNRMIQVMVNLLTNALKFTPSDGKVQVLAAREEDHVIIRVQDSGPGIPVQDLPYVFERFYRGDKSRNRHSGGSGLGLTIVRTLILAHGGHIQAEPYTMGASFRLSLPTYPVAVK</sequence>
<evidence type="ECO:0000256" key="3">
    <source>
        <dbReference type="ARBA" id="ARBA00012438"/>
    </source>
</evidence>
<dbReference type="InterPro" id="IPR036097">
    <property type="entry name" value="HisK_dim/P_sf"/>
</dbReference>
<keyword evidence="10" id="KW-0902">Two-component regulatory system</keyword>
<dbReference type="PANTHER" id="PTHR45453">
    <property type="entry name" value="PHOSPHATE REGULON SENSOR PROTEIN PHOR"/>
    <property type="match status" value="1"/>
</dbReference>
<reference evidence="15 16" key="1">
    <citation type="submission" date="2021-03" db="EMBL/GenBank/DDBJ databases">
        <title>Genomic Encyclopedia of Type Strains, Phase IV (KMG-IV): sequencing the most valuable type-strain genomes for metagenomic binning, comparative biology and taxonomic classification.</title>
        <authorList>
            <person name="Goeker M."/>
        </authorList>
    </citation>
    <scope>NUCLEOTIDE SEQUENCE [LARGE SCALE GENOMIC DNA]</scope>
    <source>
        <strain evidence="15 16">DSM 26806</strain>
    </source>
</reference>
<dbReference type="SUPFAM" id="SSF158472">
    <property type="entry name" value="HAMP domain-like"/>
    <property type="match status" value="1"/>
</dbReference>
<comment type="subcellular location">
    <subcellularLocation>
        <location evidence="2">Cell membrane</location>
        <topology evidence="2">Multi-pass membrane protein</topology>
    </subcellularLocation>
</comment>
<evidence type="ECO:0000259" key="13">
    <source>
        <dbReference type="PROSITE" id="PS50109"/>
    </source>
</evidence>
<dbReference type="InterPro" id="IPR005467">
    <property type="entry name" value="His_kinase_dom"/>
</dbReference>
<dbReference type="InterPro" id="IPR036890">
    <property type="entry name" value="HATPase_C_sf"/>
</dbReference>
<dbReference type="RefSeq" id="WP_209865490.1">
    <property type="nucleotide sequence ID" value="NZ_JAGGLD010000008.1"/>
</dbReference>
<evidence type="ECO:0000256" key="2">
    <source>
        <dbReference type="ARBA" id="ARBA00004651"/>
    </source>
</evidence>
<evidence type="ECO:0000259" key="14">
    <source>
        <dbReference type="PROSITE" id="PS50885"/>
    </source>
</evidence>
<dbReference type="CDD" id="cd00075">
    <property type="entry name" value="HATPase"/>
    <property type="match status" value="1"/>
</dbReference>
<keyword evidence="6" id="KW-0808">Transferase</keyword>
<evidence type="ECO:0000256" key="8">
    <source>
        <dbReference type="ARBA" id="ARBA00022777"/>
    </source>
</evidence>
<dbReference type="InterPro" id="IPR050351">
    <property type="entry name" value="BphY/WalK/GraS-like"/>
</dbReference>
<feature type="domain" description="HAMP" evidence="14">
    <location>
        <begin position="86"/>
        <end position="138"/>
    </location>
</feature>
<feature type="domain" description="Histidine kinase" evidence="13">
    <location>
        <begin position="146"/>
        <end position="359"/>
    </location>
</feature>
<dbReference type="Pfam" id="PF00672">
    <property type="entry name" value="HAMP"/>
    <property type="match status" value="1"/>
</dbReference>
<evidence type="ECO:0000256" key="9">
    <source>
        <dbReference type="ARBA" id="ARBA00022840"/>
    </source>
</evidence>
<keyword evidence="7" id="KW-0547">Nucleotide-binding</keyword>
<dbReference type="PROSITE" id="PS50109">
    <property type="entry name" value="HIS_KIN"/>
    <property type="match status" value="1"/>
</dbReference>
<dbReference type="InterPro" id="IPR004358">
    <property type="entry name" value="Sig_transdc_His_kin-like_C"/>
</dbReference>
<dbReference type="PROSITE" id="PS50885">
    <property type="entry name" value="HAMP"/>
    <property type="match status" value="1"/>
</dbReference>
<dbReference type="PANTHER" id="PTHR45453:SF1">
    <property type="entry name" value="PHOSPHATE REGULON SENSOR PROTEIN PHOR"/>
    <property type="match status" value="1"/>
</dbReference>
<comment type="caution">
    <text evidence="15">The sequence shown here is derived from an EMBL/GenBank/DDBJ whole genome shotgun (WGS) entry which is preliminary data.</text>
</comment>
<evidence type="ECO:0000256" key="11">
    <source>
        <dbReference type="ARBA" id="ARBA00023136"/>
    </source>
</evidence>
<dbReference type="InterPro" id="IPR003660">
    <property type="entry name" value="HAMP_dom"/>
</dbReference>
<dbReference type="Gene3D" id="1.10.287.130">
    <property type="match status" value="1"/>
</dbReference>
<evidence type="ECO:0000256" key="6">
    <source>
        <dbReference type="ARBA" id="ARBA00022679"/>
    </source>
</evidence>
<dbReference type="InterPro" id="IPR003661">
    <property type="entry name" value="HisK_dim/P_dom"/>
</dbReference>
<evidence type="ECO:0000313" key="15">
    <source>
        <dbReference type="EMBL" id="MBP2002444.1"/>
    </source>
</evidence>
<keyword evidence="16" id="KW-1185">Reference proteome</keyword>
<dbReference type="EC" id="2.7.13.3" evidence="3"/>
<feature type="transmembrane region" description="Helical" evidence="12">
    <location>
        <begin position="12"/>
        <end position="37"/>
    </location>
</feature>
<dbReference type="SUPFAM" id="SSF47384">
    <property type="entry name" value="Homodimeric domain of signal transducing histidine kinase"/>
    <property type="match status" value="1"/>
</dbReference>
<accession>A0ABS4JL55</accession>
<dbReference type="CDD" id="cd00082">
    <property type="entry name" value="HisKA"/>
    <property type="match status" value="1"/>
</dbReference>
<dbReference type="GO" id="GO:0016301">
    <property type="term" value="F:kinase activity"/>
    <property type="evidence" value="ECO:0007669"/>
    <property type="project" value="UniProtKB-KW"/>
</dbReference>
<keyword evidence="12" id="KW-1133">Transmembrane helix</keyword>
<dbReference type="Proteomes" id="UP001519288">
    <property type="component" value="Unassembled WGS sequence"/>
</dbReference>
<keyword evidence="12" id="KW-0812">Transmembrane</keyword>
<evidence type="ECO:0000256" key="12">
    <source>
        <dbReference type="SAM" id="Phobius"/>
    </source>
</evidence>
<protein>
    <recommendedName>
        <fullName evidence="3">histidine kinase</fullName>
        <ecNumber evidence="3">2.7.13.3</ecNumber>
    </recommendedName>
</protein>
<dbReference type="PRINTS" id="PR00344">
    <property type="entry name" value="BCTRLSENSOR"/>
</dbReference>
<evidence type="ECO:0000313" key="16">
    <source>
        <dbReference type="Proteomes" id="UP001519288"/>
    </source>
</evidence>
<evidence type="ECO:0000256" key="5">
    <source>
        <dbReference type="ARBA" id="ARBA00022553"/>
    </source>
</evidence>
<dbReference type="SMART" id="SM00388">
    <property type="entry name" value="HisKA"/>
    <property type="match status" value="1"/>
</dbReference>
<dbReference type="CDD" id="cd06225">
    <property type="entry name" value="HAMP"/>
    <property type="match status" value="1"/>
</dbReference>